<organism evidence="3 4">
    <name type="scientific">Steccherinum ochraceum</name>
    <dbReference type="NCBI Taxonomy" id="92696"/>
    <lineage>
        <taxon>Eukaryota</taxon>
        <taxon>Fungi</taxon>
        <taxon>Dikarya</taxon>
        <taxon>Basidiomycota</taxon>
        <taxon>Agaricomycotina</taxon>
        <taxon>Agaricomycetes</taxon>
        <taxon>Polyporales</taxon>
        <taxon>Steccherinaceae</taxon>
        <taxon>Steccherinum</taxon>
    </lineage>
</organism>
<feature type="transmembrane region" description="Helical" evidence="1">
    <location>
        <begin position="137"/>
        <end position="158"/>
    </location>
</feature>
<evidence type="ECO:0000256" key="1">
    <source>
        <dbReference type="SAM" id="Phobius"/>
    </source>
</evidence>
<evidence type="ECO:0000313" key="3">
    <source>
        <dbReference type="EMBL" id="TCD68199.1"/>
    </source>
</evidence>
<evidence type="ECO:0000313" key="4">
    <source>
        <dbReference type="Proteomes" id="UP000292702"/>
    </source>
</evidence>
<dbReference type="PANTHER" id="PTHR37019">
    <property type="entry name" value="CHROMOSOME 1, WHOLE GENOME SHOTGUN SEQUENCE"/>
    <property type="match status" value="1"/>
</dbReference>
<feature type="transmembrane region" description="Helical" evidence="1">
    <location>
        <begin position="101"/>
        <end position="122"/>
    </location>
</feature>
<feature type="domain" description="DUF7704" evidence="2">
    <location>
        <begin position="5"/>
        <end position="158"/>
    </location>
</feature>
<reference evidence="3 4" key="1">
    <citation type="submission" date="2018-11" db="EMBL/GenBank/DDBJ databases">
        <title>Genome assembly of Steccherinum ochraceum LE-BIN_3174, the white-rot fungus of the Steccherinaceae family (The Residual Polyporoid clade, Polyporales, Basidiomycota).</title>
        <authorList>
            <person name="Fedorova T.V."/>
            <person name="Glazunova O.A."/>
            <person name="Landesman E.O."/>
            <person name="Moiseenko K.V."/>
            <person name="Psurtseva N.V."/>
            <person name="Savinova O.S."/>
            <person name="Shakhova N.V."/>
            <person name="Tyazhelova T.V."/>
            <person name="Vasina D.V."/>
        </authorList>
    </citation>
    <scope>NUCLEOTIDE SEQUENCE [LARGE SCALE GENOMIC DNA]</scope>
    <source>
        <strain evidence="3 4">LE-BIN_3174</strain>
    </source>
</reference>
<name>A0A4R0RRW3_9APHY</name>
<sequence>MVYQSAIPSLYLFIFGWYEPLLTLLGCTGAILWPKEAHDRQAPWPSGAPPPDSPLALATLVTLVQLAQTVGLLGLINFFVLGATKRYLSGQPAVQEKIVSALLTPLLLGDISHLGITLWALGDARWDVMKWKKSGTLWLTVVTGLSLLLPRVAWHLGFGRYVHRRDGRVFYGIKRA</sequence>
<feature type="transmembrane region" description="Helical" evidence="1">
    <location>
        <begin position="12"/>
        <end position="33"/>
    </location>
</feature>
<dbReference type="EMBL" id="RWJN01000073">
    <property type="protein sequence ID" value="TCD68199.1"/>
    <property type="molecule type" value="Genomic_DNA"/>
</dbReference>
<proteinExistence type="predicted"/>
<keyword evidence="1" id="KW-0812">Transmembrane</keyword>
<dbReference type="AlphaFoldDB" id="A0A4R0RRW3"/>
<protein>
    <recommendedName>
        <fullName evidence="2">DUF7704 domain-containing protein</fullName>
    </recommendedName>
</protein>
<comment type="caution">
    <text evidence="3">The sequence shown here is derived from an EMBL/GenBank/DDBJ whole genome shotgun (WGS) entry which is preliminary data.</text>
</comment>
<dbReference type="OrthoDB" id="2937326at2759"/>
<accession>A0A4R0RRW3</accession>
<feature type="transmembrane region" description="Helical" evidence="1">
    <location>
        <begin position="53"/>
        <end position="80"/>
    </location>
</feature>
<keyword evidence="1" id="KW-0472">Membrane</keyword>
<evidence type="ECO:0000259" key="2">
    <source>
        <dbReference type="Pfam" id="PF24803"/>
    </source>
</evidence>
<dbReference type="STRING" id="92696.A0A4R0RRW3"/>
<dbReference type="PANTHER" id="PTHR37019:SF2">
    <property type="entry name" value="EXPERA DOMAIN-CONTAINING PROTEIN"/>
    <property type="match status" value="1"/>
</dbReference>
<dbReference type="Proteomes" id="UP000292702">
    <property type="component" value="Unassembled WGS sequence"/>
</dbReference>
<dbReference type="InterPro" id="IPR056121">
    <property type="entry name" value="DUF7704"/>
</dbReference>
<gene>
    <name evidence="3" type="ORF">EIP91_011371</name>
</gene>
<keyword evidence="1" id="KW-1133">Transmembrane helix</keyword>
<keyword evidence="4" id="KW-1185">Reference proteome</keyword>
<dbReference type="Pfam" id="PF24803">
    <property type="entry name" value="DUF7704"/>
    <property type="match status" value="1"/>
</dbReference>